<dbReference type="InterPro" id="IPR046700">
    <property type="entry name" value="DUF6570"/>
</dbReference>
<sequence>MYSVPRYGRKYSGPLLSAATCTPALSAQDQLKVDTVREKLLAIAVEQCTTCYEEWLDLNVNIHGVCARCRKSSKYKPANAMFPGVYPNHLPELTQMEEMLIAPVHALVQVWQVRGGQYKYTGHICNFPRETAVFHAKVPLLPEQLDVIIMRRKGQATTLNLALTEDFCVRRAPVQQWLEYLMVNHPTFQSNECTIDFDALNQLPEDGSIYDRLHDVDVREMDETFEEGPPQGDDPGDVPETPLYS</sequence>
<dbReference type="Proteomes" id="UP000297245">
    <property type="component" value="Unassembled WGS sequence"/>
</dbReference>
<protein>
    <recommendedName>
        <fullName evidence="2">DUF6570 domain-containing protein</fullName>
    </recommendedName>
</protein>
<organism evidence="3 4">
    <name type="scientific">Dendrothele bispora (strain CBS 962.96)</name>
    <dbReference type="NCBI Taxonomy" id="1314807"/>
    <lineage>
        <taxon>Eukaryota</taxon>
        <taxon>Fungi</taxon>
        <taxon>Dikarya</taxon>
        <taxon>Basidiomycota</taxon>
        <taxon>Agaricomycotina</taxon>
        <taxon>Agaricomycetes</taxon>
        <taxon>Agaricomycetidae</taxon>
        <taxon>Agaricales</taxon>
        <taxon>Agaricales incertae sedis</taxon>
        <taxon>Dendrothele</taxon>
    </lineage>
</organism>
<proteinExistence type="predicted"/>
<evidence type="ECO:0000259" key="2">
    <source>
        <dbReference type="Pfam" id="PF20209"/>
    </source>
</evidence>
<name>A0A4S8MA36_DENBC</name>
<dbReference type="Pfam" id="PF20209">
    <property type="entry name" value="DUF6570"/>
    <property type="match status" value="1"/>
</dbReference>
<feature type="region of interest" description="Disordered" evidence="1">
    <location>
        <begin position="221"/>
        <end position="245"/>
    </location>
</feature>
<evidence type="ECO:0000313" key="4">
    <source>
        <dbReference type="Proteomes" id="UP000297245"/>
    </source>
</evidence>
<evidence type="ECO:0000256" key="1">
    <source>
        <dbReference type="SAM" id="MobiDB-lite"/>
    </source>
</evidence>
<gene>
    <name evidence="3" type="ORF">K435DRAFT_855859</name>
</gene>
<dbReference type="AlphaFoldDB" id="A0A4S8MA36"/>
<dbReference type="EMBL" id="ML179122">
    <property type="protein sequence ID" value="THU99297.1"/>
    <property type="molecule type" value="Genomic_DNA"/>
</dbReference>
<keyword evidence="4" id="KW-1185">Reference proteome</keyword>
<feature type="domain" description="DUF6570" evidence="2">
    <location>
        <begin position="71"/>
        <end position="200"/>
    </location>
</feature>
<reference evidence="3 4" key="1">
    <citation type="journal article" date="2019" name="Nat. Ecol. Evol.">
        <title>Megaphylogeny resolves global patterns of mushroom evolution.</title>
        <authorList>
            <person name="Varga T."/>
            <person name="Krizsan K."/>
            <person name="Foldi C."/>
            <person name="Dima B."/>
            <person name="Sanchez-Garcia M."/>
            <person name="Sanchez-Ramirez S."/>
            <person name="Szollosi G.J."/>
            <person name="Szarkandi J.G."/>
            <person name="Papp V."/>
            <person name="Albert L."/>
            <person name="Andreopoulos W."/>
            <person name="Angelini C."/>
            <person name="Antonin V."/>
            <person name="Barry K.W."/>
            <person name="Bougher N.L."/>
            <person name="Buchanan P."/>
            <person name="Buyck B."/>
            <person name="Bense V."/>
            <person name="Catcheside P."/>
            <person name="Chovatia M."/>
            <person name="Cooper J."/>
            <person name="Damon W."/>
            <person name="Desjardin D."/>
            <person name="Finy P."/>
            <person name="Geml J."/>
            <person name="Haridas S."/>
            <person name="Hughes K."/>
            <person name="Justo A."/>
            <person name="Karasinski D."/>
            <person name="Kautmanova I."/>
            <person name="Kiss B."/>
            <person name="Kocsube S."/>
            <person name="Kotiranta H."/>
            <person name="LaButti K.M."/>
            <person name="Lechner B.E."/>
            <person name="Liimatainen K."/>
            <person name="Lipzen A."/>
            <person name="Lukacs Z."/>
            <person name="Mihaltcheva S."/>
            <person name="Morgado L.N."/>
            <person name="Niskanen T."/>
            <person name="Noordeloos M.E."/>
            <person name="Ohm R.A."/>
            <person name="Ortiz-Santana B."/>
            <person name="Ovrebo C."/>
            <person name="Racz N."/>
            <person name="Riley R."/>
            <person name="Savchenko A."/>
            <person name="Shiryaev A."/>
            <person name="Soop K."/>
            <person name="Spirin V."/>
            <person name="Szebenyi C."/>
            <person name="Tomsovsky M."/>
            <person name="Tulloss R.E."/>
            <person name="Uehling J."/>
            <person name="Grigoriev I.V."/>
            <person name="Vagvolgyi C."/>
            <person name="Papp T."/>
            <person name="Martin F.M."/>
            <person name="Miettinen O."/>
            <person name="Hibbett D.S."/>
            <person name="Nagy L.G."/>
        </authorList>
    </citation>
    <scope>NUCLEOTIDE SEQUENCE [LARGE SCALE GENOMIC DNA]</scope>
    <source>
        <strain evidence="3 4">CBS 962.96</strain>
    </source>
</reference>
<evidence type="ECO:0000313" key="3">
    <source>
        <dbReference type="EMBL" id="THU99297.1"/>
    </source>
</evidence>
<dbReference type="OrthoDB" id="2976830at2759"/>
<accession>A0A4S8MA36</accession>